<comment type="caution">
    <text evidence="5">The sequence shown here is derived from an EMBL/GenBank/DDBJ whole genome shotgun (WGS) entry which is preliminary data.</text>
</comment>
<evidence type="ECO:0000256" key="1">
    <source>
        <dbReference type="ARBA" id="ARBA00022729"/>
    </source>
</evidence>
<evidence type="ECO:0000313" key="6">
    <source>
        <dbReference type="Proteomes" id="UP001159428"/>
    </source>
</evidence>
<feature type="signal peptide" evidence="3">
    <location>
        <begin position="1"/>
        <end position="20"/>
    </location>
</feature>
<dbReference type="Pfam" id="PF23283">
    <property type="entry name" value="D8C_UMOD"/>
    <property type="match status" value="2"/>
</dbReference>
<dbReference type="PANTHER" id="PTHR36191:SF4">
    <property type="entry name" value="VWFD DOMAIN-CONTAINING PROTEIN"/>
    <property type="match status" value="1"/>
</dbReference>
<name>A0AAU9X6L8_9CNID</name>
<evidence type="ECO:0000313" key="5">
    <source>
        <dbReference type="EMBL" id="CAH3138321.1"/>
    </source>
</evidence>
<evidence type="ECO:0000256" key="3">
    <source>
        <dbReference type="SAM" id="SignalP"/>
    </source>
</evidence>
<feature type="chain" id="PRO_5043448842" description="UMOD/GP2/OIT3-like D8C domain-containing protein" evidence="3">
    <location>
        <begin position="21"/>
        <end position="320"/>
    </location>
</feature>
<sequence length="320" mass="37088">MKYFVLVAVGILTLSQEIFLIRVSQTTAADASNVDECTHYKELSGPFRTLTYYNASLEMCDDHLQRGWYRFLRQAGRMMPTNCVPKFHCGTYGPGWLDGDHPMPQDGRVMRRICFHLEGECCKEWKMIQIRNCGNFMVYHLEPPPECPMRYCGDAVMEEAHILGEERPTVKEELTPTVEQKRPIVAEIPDECENHGLLDSADRSQGFYDPFVSLTDAGLSPGWYRFKDGAGFQMADRCVKLFHCGTHATGWLKNGHPTQSEGAVAREVCFHWRDDCCYFRQQIMVRRCEHFYIYKFPRMDISYLRYCGKGSVMDNHWLTH</sequence>
<organism evidence="5 6">
    <name type="scientific">Pocillopora meandrina</name>
    <dbReference type="NCBI Taxonomy" id="46732"/>
    <lineage>
        <taxon>Eukaryota</taxon>
        <taxon>Metazoa</taxon>
        <taxon>Cnidaria</taxon>
        <taxon>Anthozoa</taxon>
        <taxon>Hexacorallia</taxon>
        <taxon>Scleractinia</taxon>
        <taxon>Astrocoeniina</taxon>
        <taxon>Pocilloporidae</taxon>
        <taxon>Pocillopora</taxon>
    </lineage>
</organism>
<proteinExistence type="predicted"/>
<protein>
    <recommendedName>
        <fullName evidence="4">UMOD/GP2/OIT3-like D8C domain-containing protein</fullName>
    </recommendedName>
</protein>
<dbReference type="InterPro" id="IPR057774">
    <property type="entry name" value="D8C_UMOD/GP2/OIT3-like"/>
</dbReference>
<feature type="domain" description="UMOD/GP2/OIT3-like D8C" evidence="4">
    <location>
        <begin position="75"/>
        <end position="152"/>
    </location>
</feature>
<keyword evidence="1 3" id="KW-0732">Signal</keyword>
<reference evidence="5 6" key="1">
    <citation type="submission" date="2022-05" db="EMBL/GenBank/DDBJ databases">
        <authorList>
            <consortium name="Genoscope - CEA"/>
            <person name="William W."/>
        </authorList>
    </citation>
    <scope>NUCLEOTIDE SEQUENCE [LARGE SCALE GENOMIC DNA]</scope>
</reference>
<gene>
    <name evidence="5" type="ORF">PMEA_00018375</name>
</gene>
<dbReference type="Proteomes" id="UP001159428">
    <property type="component" value="Unassembled WGS sequence"/>
</dbReference>
<dbReference type="AlphaFoldDB" id="A0AAU9X6L8"/>
<keyword evidence="6" id="KW-1185">Reference proteome</keyword>
<feature type="domain" description="UMOD/GP2/OIT3-like D8C" evidence="4">
    <location>
        <begin position="226"/>
        <end position="307"/>
    </location>
</feature>
<dbReference type="EMBL" id="CALNXJ010000032">
    <property type="protein sequence ID" value="CAH3138321.1"/>
    <property type="molecule type" value="Genomic_DNA"/>
</dbReference>
<keyword evidence="2" id="KW-1015">Disulfide bond</keyword>
<dbReference type="PANTHER" id="PTHR36191">
    <property type="entry name" value="ENDO/EXONUCLEASE/PHOSPHATASE DOMAIN-CONTAINING PROTEIN-RELATED"/>
    <property type="match status" value="1"/>
</dbReference>
<evidence type="ECO:0000259" key="4">
    <source>
        <dbReference type="Pfam" id="PF23283"/>
    </source>
</evidence>
<accession>A0AAU9X6L8</accession>
<evidence type="ECO:0000256" key="2">
    <source>
        <dbReference type="ARBA" id="ARBA00023157"/>
    </source>
</evidence>